<feature type="binding site" evidence="6">
    <location>
        <position position="48"/>
    </location>
    <ligand>
        <name>[4Fe-4S] cluster</name>
        <dbReference type="ChEBI" id="CHEBI:49883"/>
        <label>1</label>
    </ligand>
</feature>
<comment type="subcellular location">
    <subcellularLocation>
        <location evidence="6">Cytoplasm</location>
    </subcellularLocation>
</comment>
<feature type="binding site" evidence="6">
    <location>
        <position position="152"/>
    </location>
    <ligand>
        <name>[4Fe-4S] cluster</name>
        <dbReference type="ChEBI" id="CHEBI:49883"/>
        <label>3</label>
    </ligand>
</feature>
<dbReference type="InterPro" id="IPR017896">
    <property type="entry name" value="4Fe4S_Fe-S-bd"/>
</dbReference>
<dbReference type="SUPFAM" id="SSF54862">
    <property type="entry name" value="4Fe-4S ferredoxins"/>
    <property type="match status" value="1"/>
</dbReference>
<protein>
    <recommendedName>
        <fullName evidence="6">Ferredoxin-type protein NapF</fullName>
    </recommendedName>
</protein>
<organism evidence="8 9">
    <name type="scientific">Microvirga terricola</name>
    <dbReference type="NCBI Taxonomy" id="2719797"/>
    <lineage>
        <taxon>Bacteria</taxon>
        <taxon>Pseudomonadati</taxon>
        <taxon>Pseudomonadota</taxon>
        <taxon>Alphaproteobacteria</taxon>
        <taxon>Hyphomicrobiales</taxon>
        <taxon>Methylobacteriaceae</taxon>
        <taxon>Microvirga</taxon>
    </lineage>
</organism>
<sequence length="167" mass="17401">MSSGINLGRRRFLTGRIVARASAIRPPWTTEETIASSCVHCEACVTACPQGILQLDADRLPAVDFSGAECTFCGACAAACPEPVFAEQNSAAFFHIAAIGEACFAARGIVCQSCGDACPENAIRFKARIGEPAQPVLSEDLCTGCGACIVTCPTSAITVSTRESRHA</sequence>
<feature type="binding site" evidence="6">
    <location>
        <position position="41"/>
    </location>
    <ligand>
        <name>[4Fe-4S] cluster</name>
        <dbReference type="ChEBI" id="CHEBI:49883"/>
        <label>1</label>
    </ligand>
</feature>
<dbReference type="HAMAP" id="MF_02201">
    <property type="entry name" value="NapF"/>
    <property type="match status" value="1"/>
</dbReference>
<evidence type="ECO:0000256" key="2">
    <source>
        <dbReference type="ARBA" id="ARBA00022723"/>
    </source>
</evidence>
<feature type="domain" description="4Fe-4S ferredoxin-type" evidence="7">
    <location>
        <begin position="29"/>
        <end position="58"/>
    </location>
</feature>
<dbReference type="Gene3D" id="3.30.70.20">
    <property type="match status" value="2"/>
</dbReference>
<dbReference type="PROSITE" id="PS51379">
    <property type="entry name" value="4FE4S_FER_2"/>
    <property type="match status" value="3"/>
</dbReference>
<dbReference type="InterPro" id="IPR050572">
    <property type="entry name" value="Fe-S_Ferredoxin"/>
</dbReference>
<dbReference type="InterPro" id="IPR017900">
    <property type="entry name" value="4Fe4S_Fe_S_CS"/>
</dbReference>
<comment type="cofactor">
    <cofactor evidence="6">
        <name>[4Fe-4S] cluster</name>
        <dbReference type="ChEBI" id="CHEBI:49883"/>
    </cofactor>
</comment>
<proteinExistence type="inferred from homology"/>
<evidence type="ECO:0000256" key="3">
    <source>
        <dbReference type="ARBA" id="ARBA00022737"/>
    </source>
</evidence>
<comment type="caution">
    <text evidence="8">The sequence shown here is derived from an EMBL/GenBank/DDBJ whole genome shotgun (WGS) entry which is preliminary data.</text>
</comment>
<keyword evidence="5 6" id="KW-0411">Iron-sulfur</keyword>
<feature type="domain" description="4Fe-4S ferredoxin-type" evidence="7">
    <location>
        <begin position="59"/>
        <end position="90"/>
    </location>
</feature>
<feature type="binding site" evidence="6">
    <location>
        <position position="80"/>
    </location>
    <ligand>
        <name>[4Fe-4S] cluster</name>
        <dbReference type="ChEBI" id="CHEBI:49883"/>
        <label>2</label>
    </ligand>
</feature>
<keyword evidence="3 6" id="KW-0677">Repeat</keyword>
<keyword evidence="4 6" id="KW-0408">Iron</keyword>
<feature type="binding site" evidence="6">
    <location>
        <position position="70"/>
    </location>
    <ligand>
        <name>[4Fe-4S] cluster</name>
        <dbReference type="ChEBI" id="CHEBI:49883"/>
        <label>2</label>
    </ligand>
</feature>
<evidence type="ECO:0000256" key="5">
    <source>
        <dbReference type="ARBA" id="ARBA00023014"/>
    </source>
</evidence>
<keyword evidence="1 6" id="KW-0004">4Fe-4S</keyword>
<comment type="similarity">
    <text evidence="6">Belongs to the NapF family.</text>
</comment>
<evidence type="ECO:0000313" key="8">
    <source>
        <dbReference type="EMBL" id="NIX75927.1"/>
    </source>
</evidence>
<dbReference type="EMBL" id="JAATJS010000002">
    <property type="protein sequence ID" value="NIX75927.1"/>
    <property type="molecule type" value="Genomic_DNA"/>
</dbReference>
<feature type="binding site" evidence="6">
    <location>
        <position position="142"/>
    </location>
    <ligand>
        <name>[4Fe-4S] cluster</name>
        <dbReference type="ChEBI" id="CHEBI:49883"/>
        <label>3</label>
    </ligand>
</feature>
<comment type="function">
    <text evidence="6">Could be involved in the maturation of NapA, the catalytic subunit of the periplasmic nitrate reductase, before its export into the periplasm.</text>
</comment>
<keyword evidence="9" id="KW-1185">Reference proteome</keyword>
<feature type="binding site" evidence="6">
    <location>
        <position position="73"/>
    </location>
    <ligand>
        <name>[4Fe-4S] cluster</name>
        <dbReference type="ChEBI" id="CHEBI:49883"/>
        <label>2</label>
    </ligand>
</feature>
<dbReference type="InterPro" id="IPR004496">
    <property type="entry name" value="NapF"/>
</dbReference>
<dbReference type="Pfam" id="PF12838">
    <property type="entry name" value="Fer4_7"/>
    <property type="match status" value="2"/>
</dbReference>
<keyword evidence="2 6" id="KW-0479">Metal-binding</keyword>
<feature type="binding site" evidence="6">
    <location>
        <position position="38"/>
    </location>
    <ligand>
        <name>[4Fe-4S] cluster</name>
        <dbReference type="ChEBI" id="CHEBI:49883"/>
        <label>1</label>
    </ligand>
</feature>
<dbReference type="PANTHER" id="PTHR43687">
    <property type="entry name" value="ADENYLYLSULFATE REDUCTASE, BETA SUBUNIT"/>
    <property type="match status" value="1"/>
</dbReference>
<dbReference type="CDD" id="cd10564">
    <property type="entry name" value="NapF_like"/>
    <property type="match status" value="1"/>
</dbReference>
<dbReference type="PROSITE" id="PS00198">
    <property type="entry name" value="4FE4S_FER_1"/>
    <property type="match status" value="1"/>
</dbReference>
<keyword evidence="6" id="KW-0963">Cytoplasm</keyword>
<evidence type="ECO:0000259" key="7">
    <source>
        <dbReference type="PROSITE" id="PS51379"/>
    </source>
</evidence>
<name>A0ABX0VDI6_9HYPH</name>
<feature type="binding site" evidence="6">
    <location>
        <position position="145"/>
    </location>
    <ligand>
        <name>[4Fe-4S] cluster</name>
        <dbReference type="ChEBI" id="CHEBI:49883"/>
        <label>3</label>
    </ligand>
</feature>
<dbReference type="Proteomes" id="UP000707352">
    <property type="component" value="Unassembled WGS sequence"/>
</dbReference>
<dbReference type="NCBIfam" id="TIGR00402">
    <property type="entry name" value="napF"/>
    <property type="match status" value="1"/>
</dbReference>
<accession>A0ABX0VDI6</accession>
<gene>
    <name evidence="6 8" type="primary">napF</name>
    <name evidence="8" type="ORF">HB375_04765</name>
</gene>
<dbReference type="RefSeq" id="WP_167671848.1">
    <property type="nucleotide sequence ID" value="NZ_JAATJS010000002.1"/>
</dbReference>
<evidence type="ECO:0000313" key="9">
    <source>
        <dbReference type="Proteomes" id="UP000707352"/>
    </source>
</evidence>
<feature type="binding site" evidence="6">
    <location>
        <position position="148"/>
    </location>
    <ligand>
        <name>[4Fe-4S] cluster</name>
        <dbReference type="ChEBI" id="CHEBI:49883"/>
        <label>3</label>
    </ligand>
</feature>
<feature type="domain" description="4Fe-4S ferredoxin-type" evidence="7">
    <location>
        <begin position="133"/>
        <end position="162"/>
    </location>
</feature>
<evidence type="ECO:0000256" key="1">
    <source>
        <dbReference type="ARBA" id="ARBA00022485"/>
    </source>
</evidence>
<comment type="subunit">
    <text evidence="6">Interacts with the cytoplasmic NapA precursor.</text>
</comment>
<feature type="binding site" evidence="6">
    <location>
        <position position="76"/>
    </location>
    <ligand>
        <name>[4Fe-4S] cluster</name>
        <dbReference type="ChEBI" id="CHEBI:49883"/>
        <label>2</label>
    </ligand>
</feature>
<feature type="binding site" evidence="6">
    <location>
        <position position="44"/>
    </location>
    <ligand>
        <name>[4Fe-4S] cluster</name>
        <dbReference type="ChEBI" id="CHEBI:49883"/>
        <label>1</label>
    </ligand>
</feature>
<dbReference type="PANTHER" id="PTHR43687:SF1">
    <property type="entry name" value="FERREDOXIN III"/>
    <property type="match status" value="1"/>
</dbReference>
<evidence type="ECO:0000256" key="4">
    <source>
        <dbReference type="ARBA" id="ARBA00023004"/>
    </source>
</evidence>
<reference evidence="8 9" key="1">
    <citation type="submission" date="2020-03" db="EMBL/GenBank/DDBJ databases">
        <title>The genome sequence of Microvirga sp. c23x22.</title>
        <authorList>
            <person name="Zhang X."/>
        </authorList>
    </citation>
    <scope>NUCLEOTIDE SEQUENCE [LARGE SCALE GENOMIC DNA]</scope>
    <source>
        <strain evidence="9">c23x22</strain>
    </source>
</reference>
<evidence type="ECO:0000256" key="6">
    <source>
        <dbReference type="HAMAP-Rule" id="MF_02201"/>
    </source>
</evidence>